<keyword evidence="3 7" id="KW-0819">tRNA processing</keyword>
<dbReference type="CDD" id="cd24134">
    <property type="entry name" value="ASKHA_NBD_OSGEPL1_QRI7_euk"/>
    <property type="match status" value="1"/>
</dbReference>
<keyword evidence="7" id="KW-0496">Mitochondrion</keyword>
<evidence type="ECO:0000313" key="9">
    <source>
        <dbReference type="EMBL" id="KZP01051.1"/>
    </source>
</evidence>
<evidence type="ECO:0000256" key="7">
    <source>
        <dbReference type="HAMAP-Rule" id="MF_03179"/>
    </source>
</evidence>
<evidence type="ECO:0000256" key="2">
    <source>
        <dbReference type="ARBA" id="ARBA00022679"/>
    </source>
</evidence>
<dbReference type="PRINTS" id="PR00789">
    <property type="entry name" value="OSIALOPTASE"/>
</dbReference>
<dbReference type="GO" id="GO:0006508">
    <property type="term" value="P:proteolysis"/>
    <property type="evidence" value="ECO:0007669"/>
    <property type="project" value="UniProtKB-KW"/>
</dbReference>
<dbReference type="GO" id="GO:0008233">
    <property type="term" value="F:peptidase activity"/>
    <property type="evidence" value="ECO:0007669"/>
    <property type="project" value="UniProtKB-KW"/>
</dbReference>
<evidence type="ECO:0000256" key="3">
    <source>
        <dbReference type="ARBA" id="ARBA00022694"/>
    </source>
</evidence>
<dbReference type="PANTHER" id="PTHR11735">
    <property type="entry name" value="TRNA N6-ADENOSINE THREONYLCARBAMOYLTRANSFERASE"/>
    <property type="match status" value="1"/>
</dbReference>
<dbReference type="AlphaFoldDB" id="A0A167RLQ5"/>
<evidence type="ECO:0000256" key="1">
    <source>
        <dbReference type="ARBA" id="ARBA00012156"/>
    </source>
</evidence>
<dbReference type="PANTHER" id="PTHR11735:SF6">
    <property type="entry name" value="TRNA N6-ADENOSINE THREONYLCARBAMOYLTRANSFERASE, MITOCHONDRIAL"/>
    <property type="match status" value="1"/>
</dbReference>
<dbReference type="STRING" id="1330018.A0A167RLQ5"/>
<keyword evidence="5 7" id="KW-0012">Acyltransferase</keyword>
<name>A0A167RLQ5_CALVF</name>
<evidence type="ECO:0000256" key="4">
    <source>
        <dbReference type="ARBA" id="ARBA00022723"/>
    </source>
</evidence>
<sequence length="392" mass="42181">MSSASSLRCLSHSRLHRPARLLRTRPFAVIAPAQKPFTVLALESSADDTCAAVVSSDRVMHSNIVLKQNDVHKKYNGIHPPSAIYAHTERMPSAVQQALLHARMSMEDIDGIAFTQGPGMGGCLAVACNAAQTLAAALGKPLVGVNHMRAHALTITLTEPDPPPFPHLTLLVSGGHTMLVLVNSEEEYQMIATTADEALGETFDRVAAMLGLEWGERGLGAALEECASSHSDTDADDYDIKMPTMLPGQDGFSFCGLRGHTKRVIQTLTKREGGQLFQAAAVVQLTDKLARAIKTCRRSAFWPKAIVVSGGVASNMYLRSRLHFASAAAHAGEGEPAPVYYPPPNLCTDNAVMIAWASMHRFLAGDTDPYGLRPLPGWKIDLQRSAQEVVGQ</sequence>
<dbReference type="OrthoDB" id="10259622at2759"/>
<dbReference type="NCBIfam" id="TIGR00329">
    <property type="entry name" value="gcp_kae1"/>
    <property type="match status" value="1"/>
</dbReference>
<dbReference type="Pfam" id="PF00814">
    <property type="entry name" value="TsaD"/>
    <property type="match status" value="1"/>
</dbReference>
<dbReference type="InterPro" id="IPR043129">
    <property type="entry name" value="ATPase_NBD"/>
</dbReference>
<comment type="function">
    <text evidence="7">Required for the formation of a threonylcarbamoyl group on adenosine at position 37 (t(6)A37) in mitochondrial tRNAs that read codons beginning with adenine. Probably involved in the transfer of the threonylcarbamoyl moiety of threonylcarbamoyl-AMP (TC-AMP) to the N6 group of A37. Involved in mitochondrial genome maintenance.</text>
</comment>
<keyword evidence="9" id="KW-0645">Protease</keyword>
<evidence type="ECO:0000259" key="8">
    <source>
        <dbReference type="Pfam" id="PF00814"/>
    </source>
</evidence>
<comment type="cofactor">
    <cofactor evidence="7">
        <name>a divalent metal cation</name>
        <dbReference type="ChEBI" id="CHEBI:60240"/>
    </cofactor>
    <text evidence="7">Binds 1 divalent metal cation per subunit.</text>
</comment>
<keyword evidence="2 7" id="KW-0808">Transferase</keyword>
<comment type="similarity">
    <text evidence="7">Belongs to the KAE1 / TsaD family.</text>
</comment>
<dbReference type="Gene3D" id="3.30.420.40">
    <property type="match status" value="2"/>
</dbReference>
<dbReference type="InterPro" id="IPR000905">
    <property type="entry name" value="Gcp-like_dom"/>
</dbReference>
<dbReference type="GO" id="GO:0061711">
    <property type="term" value="F:tRNA N(6)-L-threonylcarbamoyladenine synthase activity"/>
    <property type="evidence" value="ECO:0007669"/>
    <property type="project" value="UniProtKB-EC"/>
</dbReference>
<dbReference type="EMBL" id="KV417267">
    <property type="protein sequence ID" value="KZP01051.1"/>
    <property type="molecule type" value="Genomic_DNA"/>
</dbReference>
<dbReference type="InterPro" id="IPR017861">
    <property type="entry name" value="KAE1/TsaD"/>
</dbReference>
<keyword evidence="10" id="KW-1185">Reference proteome</keyword>
<keyword evidence="4 7" id="KW-0479">Metal-binding</keyword>
<evidence type="ECO:0000313" key="10">
    <source>
        <dbReference type="Proteomes" id="UP000076738"/>
    </source>
</evidence>
<dbReference type="SUPFAM" id="SSF53067">
    <property type="entry name" value="Actin-like ATPase domain"/>
    <property type="match status" value="1"/>
</dbReference>
<accession>A0A167RLQ5</accession>
<proteinExistence type="inferred from homology"/>
<comment type="subunit">
    <text evidence="7">Homodimer.</text>
</comment>
<dbReference type="Proteomes" id="UP000076738">
    <property type="component" value="Unassembled WGS sequence"/>
</dbReference>
<reference evidence="9 10" key="1">
    <citation type="journal article" date="2016" name="Mol. Biol. Evol.">
        <title>Comparative Genomics of Early-Diverging Mushroom-Forming Fungi Provides Insights into the Origins of Lignocellulose Decay Capabilities.</title>
        <authorList>
            <person name="Nagy L.G."/>
            <person name="Riley R."/>
            <person name="Tritt A."/>
            <person name="Adam C."/>
            <person name="Daum C."/>
            <person name="Floudas D."/>
            <person name="Sun H."/>
            <person name="Yadav J.S."/>
            <person name="Pangilinan J."/>
            <person name="Larsson K.H."/>
            <person name="Matsuura K."/>
            <person name="Barry K."/>
            <person name="Labutti K."/>
            <person name="Kuo R."/>
            <person name="Ohm R.A."/>
            <person name="Bhattacharya S.S."/>
            <person name="Shirouzu T."/>
            <person name="Yoshinaga Y."/>
            <person name="Martin F.M."/>
            <person name="Grigoriev I.V."/>
            <person name="Hibbett D.S."/>
        </authorList>
    </citation>
    <scope>NUCLEOTIDE SEQUENCE [LARGE SCALE GENOMIC DNA]</scope>
    <source>
        <strain evidence="9 10">TUFC12733</strain>
    </source>
</reference>
<dbReference type="GO" id="GO:0072670">
    <property type="term" value="P:mitochondrial tRNA threonylcarbamoyladenosine modification"/>
    <property type="evidence" value="ECO:0007669"/>
    <property type="project" value="TreeGrafter"/>
</dbReference>
<protein>
    <recommendedName>
        <fullName evidence="1">N(6)-L-threonylcarbamoyladenine synthase</fullName>
        <ecNumber evidence="1">2.3.1.234</ecNumber>
    </recommendedName>
</protein>
<comment type="subcellular location">
    <subcellularLocation>
        <location evidence="7">Mitochondrion</location>
    </subcellularLocation>
</comment>
<dbReference type="InterPro" id="IPR022450">
    <property type="entry name" value="TsaD"/>
</dbReference>
<dbReference type="GO" id="GO:0005739">
    <property type="term" value="C:mitochondrion"/>
    <property type="evidence" value="ECO:0007669"/>
    <property type="project" value="UniProtKB-SubCell"/>
</dbReference>
<dbReference type="EC" id="2.3.1.234" evidence="1"/>
<evidence type="ECO:0000256" key="5">
    <source>
        <dbReference type="ARBA" id="ARBA00023315"/>
    </source>
</evidence>
<gene>
    <name evidence="9" type="ORF">CALVIDRAFT_543785</name>
</gene>
<evidence type="ECO:0000256" key="6">
    <source>
        <dbReference type="ARBA" id="ARBA00048117"/>
    </source>
</evidence>
<dbReference type="HAMAP" id="MF_01445">
    <property type="entry name" value="TsaD"/>
    <property type="match status" value="1"/>
</dbReference>
<feature type="domain" description="Gcp-like" evidence="8">
    <location>
        <begin position="62"/>
        <end position="356"/>
    </location>
</feature>
<keyword evidence="9" id="KW-0378">Hydrolase</keyword>
<comment type="catalytic activity">
    <reaction evidence="6 7">
        <text>L-threonylcarbamoyladenylate + adenosine(37) in tRNA = N(6)-L-threonylcarbamoyladenosine(37) in tRNA + AMP + H(+)</text>
        <dbReference type="Rhea" id="RHEA:37059"/>
        <dbReference type="Rhea" id="RHEA-COMP:10162"/>
        <dbReference type="Rhea" id="RHEA-COMP:10163"/>
        <dbReference type="ChEBI" id="CHEBI:15378"/>
        <dbReference type="ChEBI" id="CHEBI:73682"/>
        <dbReference type="ChEBI" id="CHEBI:74411"/>
        <dbReference type="ChEBI" id="CHEBI:74418"/>
        <dbReference type="ChEBI" id="CHEBI:456215"/>
        <dbReference type="EC" id="2.3.1.234"/>
    </reaction>
</comment>
<dbReference type="GO" id="GO:0046872">
    <property type="term" value="F:metal ion binding"/>
    <property type="evidence" value="ECO:0007669"/>
    <property type="project" value="UniProtKB-KW"/>
</dbReference>
<organism evidence="9 10">
    <name type="scientific">Calocera viscosa (strain TUFC12733)</name>
    <dbReference type="NCBI Taxonomy" id="1330018"/>
    <lineage>
        <taxon>Eukaryota</taxon>
        <taxon>Fungi</taxon>
        <taxon>Dikarya</taxon>
        <taxon>Basidiomycota</taxon>
        <taxon>Agaricomycotina</taxon>
        <taxon>Dacrymycetes</taxon>
        <taxon>Dacrymycetales</taxon>
        <taxon>Dacrymycetaceae</taxon>
        <taxon>Calocera</taxon>
    </lineage>
</organism>